<name>A0ABS9M9B0_9FIRM</name>
<organism evidence="2 3">
    <name type="scientific">Intestinimonas massiliensis</name>
    <name type="common">ex Afouda et al. 2020</name>
    <dbReference type="NCBI Taxonomy" id="1673721"/>
    <lineage>
        <taxon>Bacteria</taxon>
        <taxon>Bacillati</taxon>
        <taxon>Bacillota</taxon>
        <taxon>Clostridia</taxon>
        <taxon>Eubacteriales</taxon>
        <taxon>Intestinimonas</taxon>
    </lineage>
</organism>
<evidence type="ECO:0000313" key="2">
    <source>
        <dbReference type="EMBL" id="MCG4527363.1"/>
    </source>
</evidence>
<dbReference type="PANTHER" id="PTHR30283:SF4">
    <property type="entry name" value="PEROXIDE STRESS RESISTANCE PROTEIN YAAA"/>
    <property type="match status" value="1"/>
</dbReference>
<dbReference type="HAMAP" id="MF_00652">
    <property type="entry name" value="UPF0246"/>
    <property type="match status" value="1"/>
</dbReference>
<dbReference type="InterPro" id="IPR005583">
    <property type="entry name" value="YaaA"/>
</dbReference>
<dbReference type="Proteomes" id="UP001200313">
    <property type="component" value="Unassembled WGS sequence"/>
</dbReference>
<protein>
    <recommendedName>
        <fullName evidence="1">UPF0246 protein L0P79_09770</fullName>
    </recommendedName>
</protein>
<evidence type="ECO:0000256" key="1">
    <source>
        <dbReference type="HAMAP-Rule" id="MF_00652"/>
    </source>
</evidence>
<dbReference type="Pfam" id="PF03883">
    <property type="entry name" value="H2O2_YaaD"/>
    <property type="match status" value="1"/>
</dbReference>
<sequence>MRMIISPAKKMRTDPDGLAAVGLPRFRDKAERVKQALQRLTAEELQALWRCSDSLARLNAERLRGMDLERGLTPAVLAYEGIQYRYMAPGVFERGEYAFLQEHLRILSGFYGVLRPLDGVVPYRLEMQAKLSVDGCRDLYDFWGGRLAGELAAETDLILNLASREYSRAVTPYLPRTVRVVTCVFGERSKGKIVERGTLCKMARGQMVRWLTERQVTKAVDVRDFDGLGYAYDAEHSTPDELVFLRKEPFASRPPSTVRGR</sequence>
<dbReference type="NCBIfam" id="NF002543">
    <property type="entry name" value="PRK02101.1-4"/>
    <property type="match status" value="1"/>
</dbReference>
<gene>
    <name evidence="2" type="primary">yaaA</name>
    <name evidence="2" type="ORF">L0P79_09770</name>
</gene>
<comment type="similarity">
    <text evidence="1">Belongs to the UPF0246 family.</text>
</comment>
<dbReference type="PANTHER" id="PTHR30283">
    <property type="entry name" value="PEROXIDE STRESS RESPONSE PROTEIN YAAA"/>
    <property type="match status" value="1"/>
</dbReference>
<reference evidence="2 3" key="1">
    <citation type="submission" date="2022-01" db="EMBL/GenBank/DDBJ databases">
        <title>Collection of gut derived symbiotic bacterial strains cultured from healthy donors.</title>
        <authorList>
            <person name="Lin H."/>
            <person name="Kohout C."/>
            <person name="Waligurski E."/>
            <person name="Pamer E.G."/>
        </authorList>
    </citation>
    <scope>NUCLEOTIDE SEQUENCE [LARGE SCALE GENOMIC DNA]</scope>
    <source>
        <strain evidence="2 3">DFI.3.7</strain>
    </source>
</reference>
<dbReference type="RefSeq" id="WP_238074100.1">
    <property type="nucleotide sequence ID" value="NZ_JAKNJB010000015.1"/>
</dbReference>
<dbReference type="EMBL" id="JAKNJB010000015">
    <property type="protein sequence ID" value="MCG4527363.1"/>
    <property type="molecule type" value="Genomic_DNA"/>
</dbReference>
<proteinExistence type="inferred from homology"/>
<comment type="caution">
    <text evidence="2">The sequence shown here is derived from an EMBL/GenBank/DDBJ whole genome shotgun (WGS) entry which is preliminary data.</text>
</comment>
<keyword evidence="3" id="KW-1185">Reference proteome</keyword>
<evidence type="ECO:0000313" key="3">
    <source>
        <dbReference type="Proteomes" id="UP001200313"/>
    </source>
</evidence>
<accession>A0ABS9M9B0</accession>